<dbReference type="InterPro" id="IPR016134">
    <property type="entry name" value="Dockerin_dom"/>
</dbReference>
<dbReference type="RefSeq" id="WP_377717977.1">
    <property type="nucleotide sequence ID" value="NZ_JBHSAM010000015.1"/>
</dbReference>
<accession>A0ABV8JZ28</accession>
<dbReference type="EMBL" id="JBHSAM010000015">
    <property type="protein sequence ID" value="MFC4099288.1"/>
    <property type="molecule type" value="Genomic_DNA"/>
</dbReference>
<protein>
    <submittedName>
        <fullName evidence="4">Carbohydrate binding domain-containing protein</fullName>
    </submittedName>
</protein>
<dbReference type="Pfam" id="PF02018">
    <property type="entry name" value="CBM_4_9"/>
    <property type="match status" value="2"/>
</dbReference>
<dbReference type="CDD" id="cd14256">
    <property type="entry name" value="Dockerin_I"/>
    <property type="match status" value="1"/>
</dbReference>
<reference evidence="5" key="1">
    <citation type="journal article" date="2019" name="Int. J. Syst. Evol. Microbiol.">
        <title>The Global Catalogue of Microorganisms (GCM) 10K type strain sequencing project: providing services to taxonomists for standard genome sequencing and annotation.</title>
        <authorList>
            <consortium name="The Broad Institute Genomics Platform"/>
            <consortium name="The Broad Institute Genome Sequencing Center for Infectious Disease"/>
            <person name="Wu L."/>
            <person name="Ma J."/>
        </authorList>
    </citation>
    <scope>NUCLEOTIDE SEQUENCE [LARGE SCALE GENOMIC DNA]</scope>
    <source>
        <strain evidence="5">IBRC-M 10987</strain>
    </source>
</reference>
<keyword evidence="2" id="KW-0732">Signal</keyword>
<evidence type="ECO:0000313" key="5">
    <source>
        <dbReference type="Proteomes" id="UP001595715"/>
    </source>
</evidence>
<gene>
    <name evidence="4" type="ORF">ACFOZ8_06390</name>
</gene>
<evidence type="ECO:0000256" key="2">
    <source>
        <dbReference type="SAM" id="SignalP"/>
    </source>
</evidence>
<dbReference type="Gene3D" id="1.10.1330.10">
    <property type="entry name" value="Dockerin domain"/>
    <property type="match status" value="1"/>
</dbReference>
<dbReference type="SUPFAM" id="SSF49785">
    <property type="entry name" value="Galactose-binding domain-like"/>
    <property type="match status" value="2"/>
</dbReference>
<comment type="caution">
    <text evidence="4">The sequence shown here is derived from an EMBL/GenBank/DDBJ whole genome shotgun (WGS) entry which is preliminary data.</text>
</comment>
<name>A0ABV8JZ28_9BACL</name>
<organism evidence="4 5">
    <name type="scientific">Paenibacillus xanthanilyticus</name>
    <dbReference type="NCBI Taxonomy" id="1783531"/>
    <lineage>
        <taxon>Bacteria</taxon>
        <taxon>Bacillati</taxon>
        <taxon>Bacillota</taxon>
        <taxon>Bacilli</taxon>
        <taxon>Bacillales</taxon>
        <taxon>Paenibacillaceae</taxon>
        <taxon>Paenibacillus</taxon>
    </lineage>
</organism>
<evidence type="ECO:0000259" key="3">
    <source>
        <dbReference type="PROSITE" id="PS51766"/>
    </source>
</evidence>
<feature type="domain" description="Dockerin" evidence="3">
    <location>
        <begin position="421"/>
        <end position="487"/>
    </location>
</feature>
<dbReference type="InterPro" id="IPR008979">
    <property type="entry name" value="Galactose-bd-like_sf"/>
</dbReference>
<sequence length="487" mass="51468">MLKWQKCFAMFLVVLVIIMAVPFGFGAHTALAADKVVVNHDFEDGSTQGWYVTNGGTAPTTTTEQAVSGSRSLKLSAQPAAKVPAVNLFSALKPNHTYKIEMKLRVAGLTKTSANVTMGRIMGGSMVYDSVTKSANGGVLNSKWVKLVGTYSFDPTVTDLYLQITPSSTSTVYIDDFVVTEIADTRVPYTDIATYTFEDGTTGGFTADGATTALTSSSITAYEGTKSLLVTGRNGEYEGPKLNVKNLLQPTATYFISAYIKVQNLSGSVALHGLRTVDNITTRDLATNYGQANTSSWVNVFGIYRYDGDATALNLIVSNNHPTINYYIDKIVIQKIADPAGEVILPLGLSSSTYTVDAVANTVMGVSPKSTPAMIKSLLTAKGGSMEIYAADGVTVAGASSFVGTGYVVKVTNGVETKSFILGIKGDASGDGLADDTDVNLLKDHIKGITLSGIYKSVLDFTPSGSNLTAADLLGLKKYIASLNPLP</sequence>
<keyword evidence="5" id="KW-1185">Reference proteome</keyword>
<dbReference type="InterPro" id="IPR003305">
    <property type="entry name" value="CenC_carb-bd"/>
</dbReference>
<proteinExistence type="predicted"/>
<dbReference type="Proteomes" id="UP001595715">
    <property type="component" value="Unassembled WGS sequence"/>
</dbReference>
<dbReference type="PROSITE" id="PS51766">
    <property type="entry name" value="DOCKERIN"/>
    <property type="match status" value="1"/>
</dbReference>
<dbReference type="InterPro" id="IPR036439">
    <property type="entry name" value="Dockerin_dom_sf"/>
</dbReference>
<feature type="chain" id="PRO_5047028156" evidence="2">
    <location>
        <begin position="33"/>
        <end position="487"/>
    </location>
</feature>
<feature type="signal peptide" evidence="2">
    <location>
        <begin position="1"/>
        <end position="32"/>
    </location>
</feature>
<evidence type="ECO:0000313" key="4">
    <source>
        <dbReference type="EMBL" id="MFC4099288.1"/>
    </source>
</evidence>
<dbReference type="Gene3D" id="2.60.120.260">
    <property type="entry name" value="Galactose-binding domain-like"/>
    <property type="match status" value="2"/>
</dbReference>
<keyword evidence="1" id="KW-0378">Hydrolase</keyword>
<evidence type="ECO:0000256" key="1">
    <source>
        <dbReference type="ARBA" id="ARBA00022801"/>
    </source>
</evidence>